<evidence type="ECO:0000256" key="1">
    <source>
        <dbReference type="ARBA" id="ARBA00022649"/>
    </source>
</evidence>
<dbReference type="KEGG" id="fnk:E1750_07470"/>
<evidence type="ECO:0000313" key="3">
    <source>
        <dbReference type="Proteomes" id="UP000291124"/>
    </source>
</evidence>
<keyword evidence="3" id="KW-1185">Reference proteome</keyword>
<accession>A0A4P6Y7Q0</accession>
<proteinExistence type="predicted"/>
<evidence type="ECO:0000313" key="2">
    <source>
        <dbReference type="EMBL" id="QBN18656.1"/>
    </source>
</evidence>
<dbReference type="Gene3D" id="3.30.2310.20">
    <property type="entry name" value="RelE-like"/>
    <property type="match status" value="1"/>
</dbReference>
<keyword evidence="1" id="KW-1277">Toxin-antitoxin system</keyword>
<reference evidence="3" key="1">
    <citation type="submission" date="2019-03" db="EMBL/GenBank/DDBJ databases">
        <title>Flavobacterium sp.</title>
        <authorList>
            <person name="Kim H."/>
        </authorList>
    </citation>
    <scope>NUCLEOTIDE SEQUENCE [LARGE SCALE GENOMIC DNA]</scope>
    <source>
        <strain evidence="3">GS13</strain>
    </source>
</reference>
<dbReference type="InterPro" id="IPR035093">
    <property type="entry name" value="RelE/ParE_toxin_dom_sf"/>
</dbReference>
<dbReference type="OrthoDB" id="1098070at2"/>
<protein>
    <submittedName>
        <fullName evidence="2">Type II toxin-antitoxin system RelE/ParE family toxin</fullName>
    </submittedName>
</protein>
<dbReference type="Proteomes" id="UP000291124">
    <property type="component" value="Chromosome"/>
</dbReference>
<dbReference type="AlphaFoldDB" id="A0A4P6Y7Q0"/>
<organism evidence="2 3">
    <name type="scientific">Flavobacterium nackdongense</name>
    <dbReference type="NCBI Taxonomy" id="2547394"/>
    <lineage>
        <taxon>Bacteria</taxon>
        <taxon>Pseudomonadati</taxon>
        <taxon>Bacteroidota</taxon>
        <taxon>Flavobacteriia</taxon>
        <taxon>Flavobacteriales</taxon>
        <taxon>Flavobacteriaceae</taxon>
        <taxon>Flavobacterium</taxon>
    </lineage>
</organism>
<dbReference type="RefSeq" id="WP_133276178.1">
    <property type="nucleotide sequence ID" value="NZ_CP037933.1"/>
</dbReference>
<dbReference type="InterPro" id="IPR007712">
    <property type="entry name" value="RelE/ParE_toxin"/>
</dbReference>
<sequence length="99" mass="11694">MKIIWTETALESFEEIVDYISNKFTLKEANDFLDKTEASLIIISNNLEVGSQYKKTKYRQFLIAKQTYLFYKIENKIIYLSVFWNNAKNPIGLNTILRT</sequence>
<gene>
    <name evidence="2" type="ORF">E1750_07470</name>
</gene>
<name>A0A4P6Y7Q0_9FLAO</name>
<dbReference type="EMBL" id="CP037933">
    <property type="protein sequence ID" value="QBN18656.1"/>
    <property type="molecule type" value="Genomic_DNA"/>
</dbReference>
<dbReference type="Pfam" id="PF05016">
    <property type="entry name" value="ParE_toxin"/>
    <property type="match status" value="1"/>
</dbReference>